<dbReference type="PROSITE" id="PS51424">
    <property type="entry name" value="ROC"/>
    <property type="match status" value="1"/>
</dbReference>
<dbReference type="Pfam" id="PF23744">
    <property type="entry name" value="ARM_LRRK2"/>
    <property type="match status" value="3"/>
</dbReference>
<dbReference type="PRINTS" id="PR00449">
    <property type="entry name" value="RASTRNSFRMNG"/>
</dbReference>
<dbReference type="InterPro" id="IPR051420">
    <property type="entry name" value="Ser_Thr_Kinases_DiverseReg"/>
</dbReference>
<dbReference type="InterPro" id="IPR036770">
    <property type="entry name" value="Ankyrin_rpt-contain_sf"/>
</dbReference>
<dbReference type="InterPro" id="IPR011989">
    <property type="entry name" value="ARM-like"/>
</dbReference>
<dbReference type="Pfam" id="PF00069">
    <property type="entry name" value="Pkinase"/>
    <property type="match status" value="1"/>
</dbReference>
<dbReference type="Pfam" id="PF08477">
    <property type="entry name" value="Roc"/>
    <property type="match status" value="1"/>
</dbReference>
<keyword evidence="7" id="KW-0547">Nucleotide-binding</keyword>
<evidence type="ECO:0000256" key="6">
    <source>
        <dbReference type="ARBA" id="ARBA00022737"/>
    </source>
</evidence>
<dbReference type="InterPro" id="IPR000719">
    <property type="entry name" value="Prot_kinase_dom"/>
</dbReference>
<evidence type="ECO:0000256" key="12">
    <source>
        <dbReference type="ARBA" id="ARBA00048679"/>
    </source>
</evidence>
<dbReference type="InterPro" id="IPR057263">
    <property type="entry name" value="COR-B"/>
</dbReference>
<dbReference type="SMART" id="SM00364">
    <property type="entry name" value="LRR_BAC"/>
    <property type="match status" value="5"/>
</dbReference>
<dbReference type="InterPro" id="IPR056597">
    <property type="entry name" value="ARM_LRRK2"/>
</dbReference>
<comment type="catalytic activity">
    <reaction evidence="11">
        <text>L-threonyl-[protein] + ATP = O-phospho-L-threonyl-[protein] + ADP + H(+)</text>
        <dbReference type="Rhea" id="RHEA:46608"/>
        <dbReference type="Rhea" id="RHEA-COMP:11060"/>
        <dbReference type="Rhea" id="RHEA-COMP:11605"/>
        <dbReference type="ChEBI" id="CHEBI:15378"/>
        <dbReference type="ChEBI" id="CHEBI:30013"/>
        <dbReference type="ChEBI" id="CHEBI:30616"/>
        <dbReference type="ChEBI" id="CHEBI:61977"/>
        <dbReference type="ChEBI" id="CHEBI:456216"/>
        <dbReference type="EC" id="2.7.11.1"/>
    </reaction>
</comment>
<dbReference type="PANTHER" id="PTHR48005">
    <property type="entry name" value="LEUCINE RICH REPEAT KINASE 2"/>
    <property type="match status" value="1"/>
</dbReference>
<evidence type="ECO:0000256" key="4">
    <source>
        <dbReference type="ARBA" id="ARBA00022614"/>
    </source>
</evidence>
<dbReference type="SMART" id="SM00220">
    <property type="entry name" value="S_TKc"/>
    <property type="match status" value="1"/>
</dbReference>
<dbReference type="GO" id="GO:0009966">
    <property type="term" value="P:regulation of signal transduction"/>
    <property type="evidence" value="ECO:0007669"/>
    <property type="project" value="UniProtKB-ARBA"/>
</dbReference>
<proteinExistence type="predicted"/>
<dbReference type="SUPFAM" id="SSF52058">
    <property type="entry name" value="L domain-like"/>
    <property type="match status" value="1"/>
</dbReference>
<evidence type="ECO:0000259" key="14">
    <source>
        <dbReference type="PROSITE" id="PS50011"/>
    </source>
</evidence>
<dbReference type="Gene3D" id="3.40.50.300">
    <property type="entry name" value="P-loop containing nucleotide triphosphate hydrolases"/>
    <property type="match status" value="1"/>
</dbReference>
<dbReference type="GO" id="GO:0005737">
    <property type="term" value="C:cytoplasm"/>
    <property type="evidence" value="ECO:0007669"/>
    <property type="project" value="UniProtKB-ARBA"/>
</dbReference>
<dbReference type="NCBIfam" id="TIGR00231">
    <property type="entry name" value="small_GTP"/>
    <property type="match status" value="1"/>
</dbReference>
<dbReference type="InterPro" id="IPR016024">
    <property type="entry name" value="ARM-type_fold"/>
</dbReference>
<dbReference type="InterPro" id="IPR032171">
    <property type="entry name" value="COR-A"/>
</dbReference>
<dbReference type="Pfam" id="PF23748">
    <property type="entry name" value="Beta-prop_LRRK2"/>
    <property type="match status" value="1"/>
</dbReference>
<dbReference type="Gene3D" id="1.25.10.10">
    <property type="entry name" value="Leucine-rich Repeat Variant"/>
    <property type="match status" value="2"/>
</dbReference>
<evidence type="ECO:0000259" key="15">
    <source>
        <dbReference type="PROSITE" id="PS51424"/>
    </source>
</evidence>
<dbReference type="Gene3D" id="3.30.70.1390">
    <property type="entry name" value="ROC domain from the Parkinson's disease-associated leucine-rich repeat kinase 2"/>
    <property type="match status" value="1"/>
</dbReference>
<dbReference type="Proteomes" id="UP000265100">
    <property type="component" value="Chromosome 7"/>
</dbReference>
<evidence type="ECO:0000256" key="9">
    <source>
        <dbReference type="ARBA" id="ARBA00022840"/>
    </source>
</evidence>
<dbReference type="PROSITE" id="PS00108">
    <property type="entry name" value="PROTEIN_KINASE_ST"/>
    <property type="match status" value="1"/>
</dbReference>
<dbReference type="InterPro" id="IPR036322">
    <property type="entry name" value="WD40_repeat_dom_sf"/>
</dbReference>
<protein>
    <recommendedName>
        <fullName evidence="2">non-specific serine/threonine protein kinase</fullName>
        <ecNumber evidence="2">2.7.11.1</ecNumber>
    </recommendedName>
</protein>
<evidence type="ECO:0000256" key="7">
    <source>
        <dbReference type="ARBA" id="ARBA00022741"/>
    </source>
</evidence>
<dbReference type="PROSITE" id="PS51419">
    <property type="entry name" value="RAB"/>
    <property type="match status" value="1"/>
</dbReference>
<dbReference type="SUPFAM" id="SSF56112">
    <property type="entry name" value="Protein kinase-like (PK-like)"/>
    <property type="match status" value="1"/>
</dbReference>
<dbReference type="InterPro" id="IPR003591">
    <property type="entry name" value="Leu-rich_rpt_typical-subtyp"/>
</dbReference>
<reference evidence="16" key="2">
    <citation type="submission" date="2025-08" db="UniProtKB">
        <authorList>
            <consortium name="Ensembl"/>
        </authorList>
    </citation>
    <scope>IDENTIFICATION</scope>
</reference>
<dbReference type="InterPro" id="IPR032675">
    <property type="entry name" value="LRR_dom_sf"/>
</dbReference>
<dbReference type="GO" id="GO:0005524">
    <property type="term" value="F:ATP binding"/>
    <property type="evidence" value="ECO:0007669"/>
    <property type="project" value="UniProtKB-KW"/>
</dbReference>
<dbReference type="InterPro" id="IPR020859">
    <property type="entry name" value="ROC"/>
</dbReference>
<evidence type="ECO:0000256" key="2">
    <source>
        <dbReference type="ARBA" id="ARBA00012513"/>
    </source>
</evidence>
<dbReference type="SMART" id="SM00175">
    <property type="entry name" value="RAB"/>
    <property type="match status" value="1"/>
</dbReference>
<dbReference type="InterPro" id="IPR005225">
    <property type="entry name" value="Small_GTP-bd"/>
</dbReference>
<dbReference type="InterPro" id="IPR008271">
    <property type="entry name" value="Ser/Thr_kinase_AS"/>
</dbReference>
<gene>
    <name evidence="16" type="primary">LRRK2</name>
</gene>
<reference evidence="16" key="3">
    <citation type="submission" date="2025-09" db="UniProtKB">
        <authorList>
            <consortium name="Ensembl"/>
        </authorList>
    </citation>
    <scope>IDENTIFICATION</scope>
</reference>
<dbReference type="GO" id="GO:0005525">
    <property type="term" value="F:GTP binding"/>
    <property type="evidence" value="ECO:0007669"/>
    <property type="project" value="UniProtKB-KW"/>
</dbReference>
<evidence type="ECO:0000256" key="1">
    <source>
        <dbReference type="ARBA" id="ARBA00001946"/>
    </source>
</evidence>
<dbReference type="SUPFAM" id="SSF50978">
    <property type="entry name" value="WD40 repeat-like"/>
    <property type="match status" value="1"/>
</dbReference>
<dbReference type="InterPro" id="IPR015943">
    <property type="entry name" value="WD40/YVTN_repeat-like_dom_sf"/>
</dbReference>
<dbReference type="EC" id="2.7.11.1" evidence="2"/>
<evidence type="ECO:0000313" key="16">
    <source>
        <dbReference type="Ensembl" id="ENSACLP00000046518.1"/>
    </source>
</evidence>
<name>A0AAX7SQD8_ASTCA</name>
<dbReference type="InterPro" id="IPR056593">
    <property type="entry name" value="ANK_LRRK2"/>
</dbReference>
<keyword evidence="9" id="KW-0067">ATP-binding</keyword>
<feature type="domain" description="Roc" evidence="15">
    <location>
        <begin position="1143"/>
        <end position="1324"/>
    </location>
</feature>
<dbReference type="Pfam" id="PF16095">
    <property type="entry name" value="COR-A"/>
    <property type="match status" value="1"/>
</dbReference>
<keyword evidence="10" id="KW-0342">GTP-binding</keyword>
<evidence type="ECO:0000256" key="10">
    <source>
        <dbReference type="ARBA" id="ARBA00023134"/>
    </source>
</evidence>
<evidence type="ECO:0000256" key="13">
    <source>
        <dbReference type="SAM" id="Coils"/>
    </source>
</evidence>
<feature type="coiled-coil region" evidence="13">
    <location>
        <begin position="3"/>
        <end position="30"/>
    </location>
</feature>
<dbReference type="FunFam" id="3.40.50.300:FF:000656">
    <property type="entry name" value="Leucine-rich repeat serine/threonine-protein kinase 2"/>
    <property type="match status" value="1"/>
</dbReference>
<keyword evidence="8" id="KW-0418">Kinase</keyword>
<dbReference type="SUPFAM" id="SSF52540">
    <property type="entry name" value="P-loop containing nucleoside triphosphate hydrolases"/>
    <property type="match status" value="1"/>
</dbReference>
<feature type="domain" description="Protein kinase" evidence="14">
    <location>
        <begin position="1658"/>
        <end position="1900"/>
    </location>
</feature>
<dbReference type="Ensembl" id="ENSACLT00000093737.1">
    <property type="protein sequence ID" value="ENSACLP00000046518.1"/>
    <property type="gene ID" value="ENSACLG00000021215.2"/>
</dbReference>
<comment type="catalytic activity">
    <reaction evidence="12">
        <text>L-seryl-[protein] + ATP = O-phospho-L-seryl-[protein] + ADP + H(+)</text>
        <dbReference type="Rhea" id="RHEA:17989"/>
        <dbReference type="Rhea" id="RHEA-COMP:9863"/>
        <dbReference type="Rhea" id="RHEA-COMP:11604"/>
        <dbReference type="ChEBI" id="CHEBI:15378"/>
        <dbReference type="ChEBI" id="CHEBI:29999"/>
        <dbReference type="ChEBI" id="CHEBI:30616"/>
        <dbReference type="ChEBI" id="CHEBI:83421"/>
        <dbReference type="ChEBI" id="CHEBI:456216"/>
        <dbReference type="EC" id="2.7.11.1"/>
    </reaction>
</comment>
<dbReference type="InterPro" id="IPR001611">
    <property type="entry name" value="Leu-rich_rpt"/>
</dbReference>
<dbReference type="GeneTree" id="ENSGT00940000158267"/>
<organism evidence="16 17">
    <name type="scientific">Astatotilapia calliptera</name>
    <name type="common">Eastern happy</name>
    <name type="synonym">Chromis callipterus</name>
    <dbReference type="NCBI Taxonomy" id="8154"/>
    <lineage>
        <taxon>Eukaryota</taxon>
        <taxon>Metazoa</taxon>
        <taxon>Chordata</taxon>
        <taxon>Craniata</taxon>
        <taxon>Vertebrata</taxon>
        <taxon>Euteleostomi</taxon>
        <taxon>Actinopterygii</taxon>
        <taxon>Neopterygii</taxon>
        <taxon>Teleostei</taxon>
        <taxon>Neoteleostei</taxon>
        <taxon>Acanthomorphata</taxon>
        <taxon>Ovalentaria</taxon>
        <taxon>Cichlomorphae</taxon>
        <taxon>Cichliformes</taxon>
        <taxon>Cichlidae</taxon>
        <taxon>African cichlids</taxon>
        <taxon>Pseudocrenilabrinae</taxon>
        <taxon>Haplochromini</taxon>
        <taxon>Astatotilapia</taxon>
    </lineage>
</organism>
<dbReference type="SMART" id="SM00369">
    <property type="entry name" value="LRR_TYP"/>
    <property type="match status" value="8"/>
</dbReference>
<dbReference type="InterPro" id="IPR027417">
    <property type="entry name" value="P-loop_NTPase"/>
</dbReference>
<dbReference type="Pfam" id="PF13855">
    <property type="entry name" value="LRR_8"/>
    <property type="match status" value="2"/>
</dbReference>
<sequence length="2271" mass="255334">SGALKTMVNKEELEERLKKLLVRLKTPQEDRQLCTLIQIIQDLLFLYCNVYVGWSLLCQLIEICPTTLDQLTRPLDEAQEWEVEGVHQQILKVLSQYSADCRVAMVALRALALLLRSAKIPLLLLDEEEDVFGLVVYAMKAFPTSEEVQLQGCTALQLLLEEVSDEHLVEFVENQDHAVVLAALQRFPDYWEMQLQALKVLLPLTHPGSNVEVLMSGGTRCYSTIIAAMDAFPEVEELQEKACCLFKRFTSGQKSYNDILVRNGVHRVAVRACQTFPNNPKLQAAALSCLANLSEDPHSQTIFNGRVMVLNSTSIYSDVAHFLKYWSSEAAHFPYNRDVCLVISLKSSSKMRSLLLSSGLHVNLVEMMKRHSDSAEVSISACKLLNLLFQGRAASLDELTMAMNQILSTMKFHNFNPEVQLEALQASLVFLCPGTEHGNSVADPDMADVSLKVLKNQCVVEGAHILYLEALNRFISSSAIQTCGLKVLSALADCSGAVDLLCQQGAIDTVLHTLQMFPQEREIHYWGLTLLTYVVSKKKLSRMIVPVLASVVVTALIQYREDSEMLLKVTQLRKSVCLALSKMWCDSELHYSMLEKACMDGDTTMTECLIELGADINKKTKNESLIYQVCERGGPLELVELLLSRGCHEQHLRRALAVSVKRGDGPTVIQLLGRLGLDLNNNALCLGGFRLGRLDAACLSPLLAERSRTSSLRYNNSEEELSKSVSCPPRSVTDPCLTSGYISDESDDSSFSFTSLEDGLFFNDDMESDGKGMYLSNETIAFALVIALSVLGSAENSAALPKEKERIHLLDLSGNELDSLSCLNDGFVQQQLWHIHRLDLSYNCLLKFPSELCLSLKNLTRLDLQGNQLQSLPQELLSLPSLSMLNASRNCVGPQLTFDPAVTCPSLKQLNLSFNKITTFPFELGRNLHTLEELYMEGNCITELCTPLCLPEIKLLDVSKNSVENISADFLSSCPKLETFNVSMNKLPKVMTLKLANNSFASIPEAVLELPVLRSVDMRTNSIVVLPGPASWVSSIIRELMFSQNCIQTLDLSGPIHKWTRLEKLHLSANRLTEIPPQIGLLEGLTSLDVSHNTNLRSFPDEMGKLSRLWDLPLDGLQLQLDLKLIGSKTKDIVRFLQQRLKKAVPYYRMKLIVVGNAGSGKTSLIQQLMKLKRSQLNSKQTSFGIDVRDWTVRERDKKKMVLNVWDFSGGEEFSGSHPHFLTSRALYLVVYNISKGTSQVDALKPWLFNIKAVAPLSPVILVGTHTDVSEDSQLQNCLSKIRQELLTHQGFPIIRDYYMVSVCEDSDAIARLRKAIVREVTSFKIQDQPVMGQLVPDSYVELERRILQERARVPPEFPVLRHHELLQLIQDSQLQLEEAELPHAIHFLSEVGVLLHFDDPALELQELYFIDPQWLCSVISQKLTLKSCGYWEHPKGVVQRSVVEKFLSETKCFPKSHLTQFLKLLEKFQIALPFGEDQLLVPSSLSKHRPVIELPHCENSEVIVRLYEMPYFPMDYWSRQISRLLETSSYLLCGREKMVRPNRIYWRRGIYLNWSQEAYCLVEENPSSCVRITVPASCRLLLGQVVDHIDSLLEEWFPGLLNTDMHGSGEALLKKWALYSPEDGQEWRKIPLEDILTASAENRPCTLPVFQTAPDLLLSDHRLLKAPFLILNLLVLNEDVAVKIFNKHASELYIYRLLRQELVVLGRLRHPSLVTLLAAGSTPQVLVMELALRSSLDSLFENKNVSFNQKLQHRIALQVADGLRYLHSAMIIYRDLKPHNILLFNLKTDSDIIAKITDYGIAQYCCSMGVRSSEGTAGQSPKYFEDIFVFVLLFFYGMKFPSEFDEIAVQGKLPDPVKHYGCSPWPSFQVLIKECLRESPQDRPTSAQVFDRLNSGEMLCLMRELVVPGVLSAECFILSSRTADSNSSSHRVWLGGGSRTQKKGSITAVDLNTNTAGSFEVDTSPVLCLVTVQIPNEDSDWLVAGTQSGSLVVINSRDTSTWHHLQRVTDAVTSLYFHVHPRRTQRKNYLLVGTADGILSIYEDSVLKENGQPVKTLSVGHVNTPVMCLGQSVHSLDSRSVWAGCGSKILSFTTDYDVCKSIDTRPNLFSHEACVYRMVVDKYVYLSKARTTTVEVWDKRSERMVDCIDCGHGREAELPSEASPSLATVKALLLPSAAMLWIGTRRGHLLLLELPKHQILQVMEPHCDSLRCMASALIRGSFFVCLSRLSDEESVLTMWNSMLPVEVKDLRKHCEKREQIAAKMREQLHQ</sequence>
<evidence type="ECO:0000256" key="3">
    <source>
        <dbReference type="ARBA" id="ARBA00022527"/>
    </source>
</evidence>
<dbReference type="FunFam" id="3.80.10.10:FF:000110">
    <property type="entry name" value="Leucine-rich repeat serine/threonine-protein kinase 2"/>
    <property type="match status" value="1"/>
</dbReference>
<keyword evidence="6" id="KW-0677">Repeat</keyword>
<dbReference type="Gene3D" id="1.10.510.10">
    <property type="entry name" value="Transferase(Phosphotransferase) domain 1"/>
    <property type="match status" value="1"/>
</dbReference>
<dbReference type="Gene3D" id="2.130.10.10">
    <property type="entry name" value="YVTN repeat-like/Quinoprotein amine dehydrogenase"/>
    <property type="match status" value="1"/>
</dbReference>
<dbReference type="Pfam" id="PF25497">
    <property type="entry name" value="COR-B"/>
    <property type="match status" value="1"/>
</dbReference>
<dbReference type="PANTHER" id="PTHR48005:SF13">
    <property type="entry name" value="SERINE_THREONINE-PROTEIN KINASE DDB_G0278509-RELATED"/>
    <property type="match status" value="1"/>
</dbReference>
<dbReference type="GO" id="GO:0004674">
    <property type="term" value="F:protein serine/threonine kinase activity"/>
    <property type="evidence" value="ECO:0007669"/>
    <property type="project" value="UniProtKB-KW"/>
</dbReference>
<dbReference type="SUPFAM" id="SSF48403">
    <property type="entry name" value="Ankyrin repeat"/>
    <property type="match status" value="1"/>
</dbReference>
<accession>A0AAX7SQD8</accession>
<dbReference type="PROSITE" id="PS50011">
    <property type="entry name" value="PROTEIN_KINASE_DOM"/>
    <property type="match status" value="1"/>
</dbReference>
<keyword evidence="17" id="KW-1185">Reference proteome</keyword>
<dbReference type="Pfam" id="PF23745">
    <property type="entry name" value="ANK_LRRK2"/>
    <property type="match status" value="1"/>
</dbReference>
<evidence type="ECO:0000313" key="17">
    <source>
        <dbReference type="Proteomes" id="UP000265100"/>
    </source>
</evidence>
<evidence type="ECO:0000256" key="5">
    <source>
        <dbReference type="ARBA" id="ARBA00022679"/>
    </source>
</evidence>
<dbReference type="SUPFAM" id="SSF48371">
    <property type="entry name" value="ARM repeat"/>
    <property type="match status" value="2"/>
</dbReference>
<keyword evidence="5" id="KW-0808">Transferase</keyword>
<keyword evidence="13" id="KW-0175">Coiled coil</keyword>
<dbReference type="PROSITE" id="PS51450">
    <property type="entry name" value="LRR"/>
    <property type="match status" value="3"/>
</dbReference>
<keyword evidence="3" id="KW-0723">Serine/threonine-protein kinase</keyword>
<dbReference type="InterPro" id="IPR056602">
    <property type="entry name" value="Beta-prop_LRRK2"/>
</dbReference>
<comment type="cofactor">
    <cofactor evidence="1">
        <name>Mg(2+)</name>
        <dbReference type="ChEBI" id="CHEBI:18420"/>
    </cofactor>
</comment>
<evidence type="ECO:0000256" key="8">
    <source>
        <dbReference type="ARBA" id="ARBA00022777"/>
    </source>
</evidence>
<dbReference type="InterPro" id="IPR011009">
    <property type="entry name" value="Kinase-like_dom_sf"/>
</dbReference>
<keyword evidence="4" id="KW-0433">Leucine-rich repeat</keyword>
<evidence type="ECO:0000256" key="11">
    <source>
        <dbReference type="ARBA" id="ARBA00047899"/>
    </source>
</evidence>
<reference evidence="16" key="1">
    <citation type="submission" date="2018-05" db="EMBL/GenBank/DDBJ databases">
        <authorList>
            <person name="Datahose"/>
        </authorList>
    </citation>
    <scope>NUCLEOTIDE SEQUENCE</scope>
</reference>
<dbReference type="Gene3D" id="3.80.10.10">
    <property type="entry name" value="Ribonuclease Inhibitor"/>
    <property type="match status" value="2"/>
</dbReference>